<name>L7W879_NONDD</name>
<reference evidence="1 2" key="1">
    <citation type="journal article" date="2013" name="Genome Biol. Evol.">
        <title>Genomic makeup of the marine flavobacterium Nonlabens (Donghaeana) dokdonensis DSW-6 and identification of a novel class of rhodopsins.</title>
        <authorList>
            <person name="Kwon S.K."/>
            <person name="Kim B.K."/>
            <person name="Song J.Y."/>
            <person name="Kwak M.J."/>
            <person name="Lee C.H."/>
            <person name="Yoon J.H."/>
            <person name="Oh T.K."/>
            <person name="Kim J.F."/>
        </authorList>
    </citation>
    <scope>NUCLEOTIDE SEQUENCE [LARGE SCALE GENOMIC DNA]</scope>
    <source>
        <strain evidence="2">DSM 17205 / KCTC 12402 / DSW-6</strain>
    </source>
</reference>
<evidence type="ECO:0000313" key="1">
    <source>
        <dbReference type="EMBL" id="AGC76349.1"/>
    </source>
</evidence>
<proteinExistence type="predicted"/>
<dbReference type="PATRIC" id="fig|592029.3.peg.1211"/>
<dbReference type="Proteomes" id="UP000011173">
    <property type="component" value="Chromosome"/>
</dbReference>
<organism evidence="1 2">
    <name type="scientific">Nonlabens dokdonensis (strain DSM 17205 / KCTC 12402 / DSW-6)</name>
    <name type="common">Donghaeana dokdonensis</name>
    <dbReference type="NCBI Taxonomy" id="592029"/>
    <lineage>
        <taxon>Bacteria</taxon>
        <taxon>Pseudomonadati</taxon>
        <taxon>Bacteroidota</taxon>
        <taxon>Flavobacteriia</taxon>
        <taxon>Flavobacteriales</taxon>
        <taxon>Flavobacteriaceae</taxon>
        <taxon>Nonlabens</taxon>
    </lineage>
</organism>
<protein>
    <recommendedName>
        <fullName evidence="3">Lipoprotein</fullName>
    </recommendedName>
</protein>
<dbReference type="HOGENOM" id="CLU_741534_0_0_10"/>
<sequence length="373" mass="42360">MKYFSIGILTLSLSLISCEDELTNETLTTKSEEGGGDIKCDFEPYGLYFDNGVAQVSTNNMLHFPSMDSFYQTLDDLEQQVENHEDSFVIPNSNLSEDDLNDLEESSGFNADLPLDEFEQSHEFYSLRKDVLIAEEAFLDTSDQPGFDWANDPDDVPLIDGIERTVFNPQQEVIICNMIYKYVEDGLIGVNMNNANATDILTAANNGASGEELADIYGGKEEEAGDLVFYPEITDEADCFYNLNKVKRFFQGSYKMKNKQKMKGNPGPFHYVFKAVTKNYKKKRKWKKRRIKSYARIVGKIHDIYIGCGSLEPLDKSSSHKKRRRREVSHRISRSLGANANGVPLSSIIGTELGQLESEHKQHSWIVNWTYEP</sequence>
<dbReference type="KEGG" id="ndo:DDD_1222"/>
<dbReference type="PROSITE" id="PS51257">
    <property type="entry name" value="PROKAR_LIPOPROTEIN"/>
    <property type="match status" value="1"/>
</dbReference>
<dbReference type="STRING" id="592029.DDD_1222"/>
<dbReference type="AlphaFoldDB" id="L7W879"/>
<dbReference type="EMBL" id="CP001397">
    <property type="protein sequence ID" value="AGC76349.1"/>
    <property type="molecule type" value="Genomic_DNA"/>
</dbReference>
<evidence type="ECO:0000313" key="2">
    <source>
        <dbReference type="Proteomes" id="UP000011173"/>
    </source>
</evidence>
<accession>L7W879</accession>
<evidence type="ECO:0008006" key="3">
    <source>
        <dbReference type="Google" id="ProtNLM"/>
    </source>
</evidence>
<gene>
    <name evidence="1" type="ordered locus">DDD_1222</name>
</gene>